<dbReference type="RefSeq" id="XP_020117357.1">
    <property type="nucleotide sequence ID" value="XM_020262694.1"/>
</dbReference>
<dbReference type="EMBL" id="LFMY01000012">
    <property type="protein sequence ID" value="OKL57236.1"/>
    <property type="molecule type" value="Genomic_DNA"/>
</dbReference>
<dbReference type="Proteomes" id="UP000214365">
    <property type="component" value="Unassembled WGS sequence"/>
</dbReference>
<keyword evidence="3" id="KW-1185">Reference proteome</keyword>
<organism evidence="2 3">
    <name type="scientific">Talaromyces atroroseus</name>
    <dbReference type="NCBI Taxonomy" id="1441469"/>
    <lineage>
        <taxon>Eukaryota</taxon>
        <taxon>Fungi</taxon>
        <taxon>Dikarya</taxon>
        <taxon>Ascomycota</taxon>
        <taxon>Pezizomycotina</taxon>
        <taxon>Eurotiomycetes</taxon>
        <taxon>Eurotiomycetidae</taxon>
        <taxon>Eurotiales</taxon>
        <taxon>Trichocomaceae</taxon>
        <taxon>Talaromyces</taxon>
        <taxon>Talaromyces sect. Trachyspermi</taxon>
    </lineage>
</organism>
<evidence type="ECO:0000313" key="3">
    <source>
        <dbReference type="Proteomes" id="UP000214365"/>
    </source>
</evidence>
<dbReference type="STRING" id="1441469.A0A225AQN2"/>
<evidence type="ECO:0000256" key="1">
    <source>
        <dbReference type="SAM" id="MobiDB-lite"/>
    </source>
</evidence>
<feature type="region of interest" description="Disordered" evidence="1">
    <location>
        <begin position="1"/>
        <end position="25"/>
    </location>
</feature>
<sequence length="183" mass="20122">MDAAKQVTNSPSQHTEAHRQHLYNNLPVEERGKKSYYEWVREAYQEQYEKWVPWLEDQYLKWFGNGDNKASYATKDTLNKSKVSGIPQVDQLQDDAHNLLGNQLGENGLAAPVGNIASKEGVNRMERQGKDDKGTYGGPAAGYTDSILNKAKSGAQYVGTSLSDGAKSTGSYMGLGEGSQKSQ</sequence>
<feature type="region of interest" description="Disordered" evidence="1">
    <location>
        <begin position="161"/>
        <end position="183"/>
    </location>
</feature>
<feature type="compositionally biased region" description="Polar residues" evidence="1">
    <location>
        <begin position="161"/>
        <end position="171"/>
    </location>
</feature>
<dbReference type="AlphaFoldDB" id="A0A225AQN2"/>
<comment type="caution">
    <text evidence="2">The sequence shown here is derived from an EMBL/GenBank/DDBJ whole genome shotgun (WGS) entry which is preliminary data.</text>
</comment>
<dbReference type="GeneID" id="31007164"/>
<dbReference type="OrthoDB" id="3001700at2759"/>
<gene>
    <name evidence="2" type="ORF">UA08_07408</name>
</gene>
<name>A0A225AQN2_TALAT</name>
<evidence type="ECO:0000313" key="2">
    <source>
        <dbReference type="EMBL" id="OKL57236.1"/>
    </source>
</evidence>
<protein>
    <submittedName>
        <fullName evidence="2">Uncharacterized protein</fullName>
    </submittedName>
</protein>
<proteinExistence type="predicted"/>
<reference evidence="2 3" key="1">
    <citation type="submission" date="2015-06" db="EMBL/GenBank/DDBJ databases">
        <title>Talaromyces atroroseus IBT 11181 draft genome.</title>
        <authorList>
            <person name="Rasmussen K.B."/>
            <person name="Rasmussen S."/>
            <person name="Petersen B."/>
            <person name="Sicheritz-Ponten T."/>
            <person name="Mortensen U.H."/>
            <person name="Thrane U."/>
        </authorList>
    </citation>
    <scope>NUCLEOTIDE SEQUENCE [LARGE SCALE GENOMIC DNA]</scope>
    <source>
        <strain evidence="2 3">IBT 11181</strain>
    </source>
</reference>
<accession>A0A225AQN2</accession>
<feature type="compositionally biased region" description="Polar residues" evidence="1">
    <location>
        <begin position="1"/>
        <end position="14"/>
    </location>
</feature>